<name>A0ABW0XTL9_9ACTN</name>
<accession>A0ABW0XTL9</accession>
<keyword evidence="2" id="KW-1185">Reference proteome</keyword>
<gene>
    <name evidence="1" type="ORF">ACFP2V_23960</name>
</gene>
<dbReference type="Proteomes" id="UP001596183">
    <property type="component" value="Unassembled WGS sequence"/>
</dbReference>
<protein>
    <submittedName>
        <fullName evidence="1">Uncharacterized protein</fullName>
    </submittedName>
</protein>
<reference evidence="2" key="1">
    <citation type="journal article" date="2019" name="Int. J. Syst. Evol. Microbiol.">
        <title>The Global Catalogue of Microorganisms (GCM) 10K type strain sequencing project: providing services to taxonomists for standard genome sequencing and annotation.</title>
        <authorList>
            <consortium name="The Broad Institute Genomics Platform"/>
            <consortium name="The Broad Institute Genome Sequencing Center for Infectious Disease"/>
            <person name="Wu L."/>
            <person name="Ma J."/>
        </authorList>
    </citation>
    <scope>NUCLEOTIDE SEQUENCE [LARGE SCALE GENOMIC DNA]</scope>
    <source>
        <strain evidence="2">JCM 13852</strain>
    </source>
</reference>
<evidence type="ECO:0000313" key="1">
    <source>
        <dbReference type="EMBL" id="MFC5673058.1"/>
    </source>
</evidence>
<dbReference type="RefSeq" id="WP_381216174.1">
    <property type="nucleotide sequence ID" value="NZ_JBHSPC010000079.1"/>
</dbReference>
<dbReference type="EMBL" id="JBHSPC010000079">
    <property type="protein sequence ID" value="MFC5673058.1"/>
    <property type="molecule type" value="Genomic_DNA"/>
</dbReference>
<sequence length="91" mass="10098">MNRSILHTVLRALGVRDGHYYIEGVHEPSPLPTDFLYLRRSRTAPGMWETGAYERGTWEIVSQHAREESACAHLLRLLTGTGNPPSGGSVP</sequence>
<proteinExistence type="predicted"/>
<evidence type="ECO:0000313" key="2">
    <source>
        <dbReference type="Proteomes" id="UP001596183"/>
    </source>
</evidence>
<organism evidence="1 2">
    <name type="scientific">Streptomyces incanus</name>
    <dbReference type="NCBI Taxonomy" id="887453"/>
    <lineage>
        <taxon>Bacteria</taxon>
        <taxon>Bacillati</taxon>
        <taxon>Actinomycetota</taxon>
        <taxon>Actinomycetes</taxon>
        <taxon>Kitasatosporales</taxon>
        <taxon>Streptomycetaceae</taxon>
        <taxon>Streptomyces</taxon>
    </lineage>
</organism>
<comment type="caution">
    <text evidence="1">The sequence shown here is derived from an EMBL/GenBank/DDBJ whole genome shotgun (WGS) entry which is preliminary data.</text>
</comment>